<dbReference type="EMBL" id="FNGV01000001">
    <property type="protein sequence ID" value="SDL42742.1"/>
    <property type="molecule type" value="Genomic_DNA"/>
</dbReference>
<dbReference type="STRING" id="192904.SAMN04488514_101772"/>
<dbReference type="OrthoDB" id="282859at2"/>
<dbReference type="Proteomes" id="UP000199440">
    <property type="component" value="Unassembled WGS sequence"/>
</dbReference>
<name>A0A1G9JZ96_9FLAO</name>
<proteinExistence type="predicted"/>
<gene>
    <name evidence="1" type="ORF">SAMN04488514_101772</name>
</gene>
<protein>
    <recommendedName>
        <fullName evidence="3">Threonine synthase</fullName>
    </recommendedName>
</protein>
<sequence>MKYQLTIIALLLFLSCKEKPKEVQADVTEIPETQVASKANKYPEALNKVFAAHGGLQNWRSKRTLEFDIPKPDAREQHTVDLYSRKDKIVLPDATLGYDGENVWLLDESKSYKGNAALYHNLMFYFYTMPYVFADDNINYKKAEDLVFEGKSYPGVHMSYNDGVGASSKDEYYLHYDPETYQMAWLGYTFTYGSDEPSDDVRWIRYNDWMPVSDVVLPKSITWYTYEGKEIKTPKNTVPFENVTVSEVAKPDGFFKKPEKAEIVKDKG</sequence>
<accession>A0A1G9JZ96</accession>
<dbReference type="InterPro" id="IPR045444">
    <property type="entry name" value="DUF6503"/>
</dbReference>
<dbReference type="AlphaFoldDB" id="A0A1G9JZ96"/>
<evidence type="ECO:0008006" key="3">
    <source>
        <dbReference type="Google" id="ProtNLM"/>
    </source>
</evidence>
<dbReference type="Pfam" id="PF20113">
    <property type="entry name" value="DUF6503"/>
    <property type="match status" value="1"/>
</dbReference>
<evidence type="ECO:0000313" key="2">
    <source>
        <dbReference type="Proteomes" id="UP000199440"/>
    </source>
</evidence>
<reference evidence="1 2" key="1">
    <citation type="submission" date="2016-10" db="EMBL/GenBank/DDBJ databases">
        <authorList>
            <person name="de Groot N.N."/>
        </authorList>
    </citation>
    <scope>NUCLEOTIDE SEQUENCE [LARGE SCALE GENOMIC DNA]</scope>
    <source>
        <strain evidence="1 2">DSM 19886</strain>
    </source>
</reference>
<organism evidence="1 2">
    <name type="scientific">Kriegella aquimaris</name>
    <dbReference type="NCBI Taxonomy" id="192904"/>
    <lineage>
        <taxon>Bacteria</taxon>
        <taxon>Pseudomonadati</taxon>
        <taxon>Bacteroidota</taxon>
        <taxon>Flavobacteriia</taxon>
        <taxon>Flavobacteriales</taxon>
        <taxon>Flavobacteriaceae</taxon>
        <taxon>Kriegella</taxon>
    </lineage>
</organism>
<keyword evidence="2" id="KW-1185">Reference proteome</keyword>
<dbReference type="PROSITE" id="PS51257">
    <property type="entry name" value="PROKAR_LIPOPROTEIN"/>
    <property type="match status" value="1"/>
</dbReference>
<dbReference type="RefSeq" id="WP_089885430.1">
    <property type="nucleotide sequence ID" value="NZ_FNGV01000001.1"/>
</dbReference>
<evidence type="ECO:0000313" key="1">
    <source>
        <dbReference type="EMBL" id="SDL42742.1"/>
    </source>
</evidence>